<keyword evidence="9 17" id="KW-0560">Oxidoreductase</keyword>
<comment type="function">
    <text evidence="11">Involved in methylamine metabolism. Essential for the maturation of the beta subunit of MADH, presumably via a step in the biosynthesis of tryptophan tryptophylquinone (TTQ), the cofactor of MADH.</text>
</comment>
<comment type="pathway">
    <text evidence="2">One-carbon metabolism; methylamine degradation.</text>
</comment>
<dbReference type="eggNOG" id="COG1858">
    <property type="taxonomic scope" value="Bacteria"/>
</dbReference>
<dbReference type="OrthoDB" id="9805202at2"/>
<dbReference type="STRING" id="582899.Hden_0741"/>
<evidence type="ECO:0000256" key="6">
    <source>
        <dbReference type="ARBA" id="ARBA00022729"/>
    </source>
</evidence>
<comment type="PTM">
    <text evidence="13">Binds 2 heme groups per subunit.</text>
</comment>
<dbReference type="InterPro" id="IPR004852">
    <property type="entry name" value="Di-haem_cyt_c_peroxidsae"/>
</dbReference>
<dbReference type="GO" id="GO:0004130">
    <property type="term" value="F:cytochrome-c peroxidase activity"/>
    <property type="evidence" value="ECO:0007669"/>
    <property type="project" value="TreeGrafter"/>
</dbReference>
<dbReference type="InterPro" id="IPR051395">
    <property type="entry name" value="Cytochrome_c_Peroxidase/MauG"/>
</dbReference>
<keyword evidence="4 13" id="KW-0349">Heme</keyword>
<organism evidence="17 18">
    <name type="scientific">Hyphomicrobium denitrificans (strain ATCC 51888 / DSM 1869 / NCIMB 11706 / TK 0415)</name>
    <dbReference type="NCBI Taxonomy" id="582899"/>
    <lineage>
        <taxon>Bacteria</taxon>
        <taxon>Pseudomonadati</taxon>
        <taxon>Pseudomonadota</taxon>
        <taxon>Alphaproteobacteria</taxon>
        <taxon>Hyphomicrobiales</taxon>
        <taxon>Hyphomicrobiaceae</taxon>
        <taxon>Hyphomicrobium</taxon>
    </lineage>
</organism>
<evidence type="ECO:0000256" key="7">
    <source>
        <dbReference type="ARBA" id="ARBA00022764"/>
    </source>
</evidence>
<evidence type="ECO:0000256" key="10">
    <source>
        <dbReference type="ARBA" id="ARBA00023004"/>
    </source>
</evidence>
<evidence type="ECO:0000256" key="15">
    <source>
        <dbReference type="SAM" id="Phobius"/>
    </source>
</evidence>
<protein>
    <recommendedName>
        <fullName evidence="12">Methylamine utilization protein MauG</fullName>
    </recommendedName>
</protein>
<keyword evidence="18" id="KW-1185">Reference proteome</keyword>
<keyword evidence="15" id="KW-0812">Transmembrane</keyword>
<feature type="binding site" description="covalent" evidence="13">
    <location>
        <position position="80"/>
    </location>
    <ligand>
        <name>heme c</name>
        <dbReference type="ChEBI" id="CHEBI:61717"/>
        <label>1</label>
    </ligand>
</feature>
<comment type="subcellular location">
    <subcellularLocation>
        <location evidence="1">Periplasm</location>
    </subcellularLocation>
</comment>
<dbReference type="EMBL" id="CP002083">
    <property type="protein sequence ID" value="ADJ22560.1"/>
    <property type="molecule type" value="Genomic_DNA"/>
</dbReference>
<feature type="binding site" description="axial binding residue" evidence="14">
    <location>
        <position position="229"/>
    </location>
    <ligand>
        <name>heme c</name>
        <dbReference type="ChEBI" id="CHEBI:61717"/>
        <label>2</label>
    </ligand>
    <ligandPart>
        <name>Fe</name>
        <dbReference type="ChEBI" id="CHEBI:18248"/>
    </ligandPart>
</feature>
<dbReference type="InterPro" id="IPR009056">
    <property type="entry name" value="Cyt_c-like_dom"/>
</dbReference>
<accession>D8JTJ8</accession>
<dbReference type="HOGENOM" id="CLU_034652_3_1_5"/>
<dbReference type="InterPro" id="IPR026259">
    <property type="entry name" value="MauG/Cytc_peroxidase"/>
</dbReference>
<feature type="domain" description="Cytochrome c" evidence="16">
    <location>
        <begin position="210"/>
        <end position="368"/>
    </location>
</feature>
<keyword evidence="8" id="KW-0249">Electron transport</keyword>
<dbReference type="FunFam" id="1.10.760.10:FF:000019">
    <property type="entry name" value="Di-heme cytochrome C peroxidase"/>
    <property type="match status" value="1"/>
</dbReference>
<dbReference type="PIRSF" id="PIRSF000294">
    <property type="entry name" value="Cytochrome-c_peroxidase"/>
    <property type="match status" value="1"/>
</dbReference>
<evidence type="ECO:0000256" key="11">
    <source>
        <dbReference type="ARBA" id="ARBA00058991"/>
    </source>
</evidence>
<feature type="binding site" description="covalent" evidence="13">
    <location>
        <position position="225"/>
    </location>
    <ligand>
        <name>heme c</name>
        <dbReference type="ChEBI" id="CHEBI:61717"/>
        <label>2</label>
    </ligand>
</feature>
<dbReference type="GO" id="GO:0009055">
    <property type="term" value="F:electron transfer activity"/>
    <property type="evidence" value="ECO:0007669"/>
    <property type="project" value="InterPro"/>
</dbReference>
<keyword evidence="6" id="KW-0732">Signal</keyword>
<gene>
    <name evidence="17" type="ordered locus">Hden_0741</name>
</gene>
<feature type="binding site" description="covalent" evidence="13">
    <location>
        <position position="228"/>
    </location>
    <ligand>
        <name>heme c</name>
        <dbReference type="ChEBI" id="CHEBI:61717"/>
        <label>2</label>
    </ligand>
</feature>
<evidence type="ECO:0000256" key="1">
    <source>
        <dbReference type="ARBA" id="ARBA00004418"/>
    </source>
</evidence>
<keyword evidence="10 14" id="KW-0408">Iron</keyword>
<evidence type="ECO:0000256" key="5">
    <source>
        <dbReference type="ARBA" id="ARBA00022723"/>
    </source>
</evidence>
<keyword evidence="5 14" id="KW-0479">Metal-binding</keyword>
<evidence type="ECO:0000256" key="13">
    <source>
        <dbReference type="PIRSR" id="PIRSR000294-1"/>
    </source>
</evidence>
<comment type="cofactor">
    <cofactor evidence="13">
        <name>heme</name>
        <dbReference type="ChEBI" id="CHEBI:30413"/>
    </cofactor>
    <text evidence="13">Binds 2 heme groups.</text>
</comment>
<dbReference type="PROSITE" id="PS51007">
    <property type="entry name" value="CYTC"/>
    <property type="match status" value="2"/>
</dbReference>
<evidence type="ECO:0000256" key="8">
    <source>
        <dbReference type="ARBA" id="ARBA00022982"/>
    </source>
</evidence>
<keyword evidence="7" id="KW-0574">Periplasm</keyword>
<evidence type="ECO:0000256" key="9">
    <source>
        <dbReference type="ARBA" id="ARBA00023002"/>
    </source>
</evidence>
<evidence type="ECO:0000256" key="2">
    <source>
        <dbReference type="ARBA" id="ARBA00004856"/>
    </source>
</evidence>
<dbReference type="InterPro" id="IPR036909">
    <property type="entry name" value="Cyt_c-like_dom_sf"/>
</dbReference>
<dbReference type="AlphaFoldDB" id="D8JTJ8"/>
<dbReference type="Proteomes" id="UP000002033">
    <property type="component" value="Chromosome"/>
</dbReference>
<feature type="domain" description="Cytochrome c" evidence="16">
    <location>
        <begin position="55"/>
        <end position="158"/>
    </location>
</feature>
<evidence type="ECO:0000256" key="12">
    <source>
        <dbReference type="ARBA" id="ARBA00073576"/>
    </source>
</evidence>
<dbReference type="GO" id="GO:0046872">
    <property type="term" value="F:metal ion binding"/>
    <property type="evidence" value="ECO:0007669"/>
    <property type="project" value="UniProtKB-KW"/>
</dbReference>
<feature type="transmembrane region" description="Helical" evidence="15">
    <location>
        <begin position="7"/>
        <end position="26"/>
    </location>
</feature>
<evidence type="ECO:0000256" key="14">
    <source>
        <dbReference type="PIRSR" id="PIRSR000294-2"/>
    </source>
</evidence>
<evidence type="ECO:0000313" key="18">
    <source>
        <dbReference type="Proteomes" id="UP000002033"/>
    </source>
</evidence>
<feature type="binding site" description="axial binding residue" evidence="14">
    <location>
        <position position="81"/>
    </location>
    <ligand>
        <name>heme c</name>
        <dbReference type="ChEBI" id="CHEBI:61717"/>
        <label>1</label>
    </ligand>
    <ligandPart>
        <name>Fe</name>
        <dbReference type="ChEBI" id="CHEBI:18248"/>
    </ligandPart>
</feature>
<feature type="binding site" description="covalent" evidence="13">
    <location>
        <position position="77"/>
    </location>
    <ligand>
        <name>heme c</name>
        <dbReference type="ChEBI" id="CHEBI:61717"/>
        <label>1</label>
    </ligand>
</feature>
<keyword evidence="15" id="KW-1133">Transmembrane helix</keyword>
<dbReference type="PANTHER" id="PTHR30600:SF10">
    <property type="entry name" value="BLL6722 PROTEIN"/>
    <property type="match status" value="1"/>
</dbReference>
<dbReference type="SUPFAM" id="SSF46626">
    <property type="entry name" value="Cytochrome c"/>
    <property type="match status" value="2"/>
</dbReference>
<dbReference type="KEGG" id="hdn:Hden_0741"/>
<evidence type="ECO:0000256" key="3">
    <source>
        <dbReference type="ARBA" id="ARBA00022448"/>
    </source>
</evidence>
<dbReference type="Gene3D" id="1.10.760.10">
    <property type="entry name" value="Cytochrome c-like domain"/>
    <property type="match status" value="2"/>
</dbReference>
<dbReference type="RefSeq" id="WP_013214775.1">
    <property type="nucleotide sequence ID" value="NC_014313.1"/>
</dbReference>
<evidence type="ECO:0000256" key="4">
    <source>
        <dbReference type="ARBA" id="ARBA00022617"/>
    </source>
</evidence>
<proteinExistence type="predicted"/>
<dbReference type="GO" id="GO:0042597">
    <property type="term" value="C:periplasmic space"/>
    <property type="evidence" value="ECO:0007669"/>
    <property type="project" value="UniProtKB-SubCell"/>
</dbReference>
<name>D8JTJ8_HYPDA</name>
<keyword evidence="15" id="KW-0472">Membrane</keyword>
<keyword evidence="17" id="KW-0575">Peroxidase</keyword>
<evidence type="ECO:0000259" key="16">
    <source>
        <dbReference type="PROSITE" id="PS51007"/>
    </source>
</evidence>
<sequence precursor="true">MKIKRHLPLAVPICISLTCVLLVGYFSSRPASSEVDFAVPLGLPPLEAHQRPVKNQVELGRKLFFDRRLAFNNTNSCAMCHIESQGLTSNQSATAIGMEGRSLNRNAPALYNVAYEKSLFHDGRETDLAQQAWAPLLSPLEMANPSIGNVVDRIRGFADYKGLFEAAFGEHGVSMETIGTALASYQRTLLAGNSRFDQWRYGNKADALTENEKHGFEIFTGKGNCSTCHTVGEKSALFTDGNFYVTGVGYQTAIGAGARVSKVQLAPGEFIEVKHEDMKSFSAPVLNDIGRFAITLDAKDRWAYKTPGLRNVELTFPYMHDGSLSTLEDVVEFYDKGGYEHDAERVLHPLGLTQKEKSDLVAFLKSLTTAEDKAKHSPYR</sequence>
<dbReference type="PANTHER" id="PTHR30600">
    <property type="entry name" value="CYTOCHROME C PEROXIDASE-RELATED"/>
    <property type="match status" value="1"/>
</dbReference>
<reference evidence="18" key="1">
    <citation type="journal article" date="2011" name="J. Bacteriol.">
        <title>Genome sequences of eight morphologically diverse alphaproteobacteria.</title>
        <authorList>
            <consortium name="US DOE Joint Genome Institute"/>
            <person name="Brown P.J."/>
            <person name="Kysela D.T."/>
            <person name="Buechlein A."/>
            <person name="Hemmerich C."/>
            <person name="Brun Y.V."/>
        </authorList>
    </citation>
    <scope>NUCLEOTIDE SEQUENCE [LARGE SCALE GENOMIC DNA]</scope>
    <source>
        <strain evidence="18">ATCC 51888 / DSM 1869 / NCIB 11706 / TK 0415</strain>
    </source>
</reference>
<dbReference type="GO" id="GO:0020037">
    <property type="term" value="F:heme binding"/>
    <property type="evidence" value="ECO:0007669"/>
    <property type="project" value="InterPro"/>
</dbReference>
<keyword evidence="3" id="KW-0813">Transport</keyword>
<dbReference type="Pfam" id="PF03150">
    <property type="entry name" value="CCP_MauG"/>
    <property type="match status" value="1"/>
</dbReference>
<evidence type="ECO:0000313" key="17">
    <source>
        <dbReference type="EMBL" id="ADJ22560.1"/>
    </source>
</evidence>